<dbReference type="AlphaFoldDB" id="A0A382LEW7"/>
<organism evidence="2">
    <name type="scientific">marine metagenome</name>
    <dbReference type="NCBI Taxonomy" id="408172"/>
    <lineage>
        <taxon>unclassified sequences</taxon>
        <taxon>metagenomes</taxon>
        <taxon>ecological metagenomes</taxon>
    </lineage>
</organism>
<evidence type="ECO:0000313" key="2">
    <source>
        <dbReference type="EMBL" id="SVC35186.1"/>
    </source>
</evidence>
<protein>
    <submittedName>
        <fullName evidence="2">Uncharacterized protein</fullName>
    </submittedName>
</protein>
<name>A0A382LEW7_9ZZZZ</name>
<feature type="non-terminal residue" evidence="2">
    <location>
        <position position="323"/>
    </location>
</feature>
<dbReference type="InterPro" id="IPR056909">
    <property type="entry name" value="SU10_portal"/>
</dbReference>
<sequence length="323" mass="37296">MATNEQPPLNVSRESSPWLKLAKDAFENSTSYIDNNYRNQWERNISLFRSQHPKGSKYHSKEYTHRSRLFRPKTRSAIRTNEAACAAAFFSTDDVVSVRPENDADDKQRASARVLKHILQYRLTKTIPWFQTIIAAYQETLIFGTVCSYQYWEYAEKKKTVTVPLFDEDGNTVVNEDGSEATEQVEEVDVIKDKPVIRLIAAENLRIDSASDWFDPINSSPYVVEIIPMYLQDVIEKMGEVDSKTGMPKWRTLTVEELLSSASRSENDSTRQSRHGRRQDPATERRNDNSMYSTVFIHKNTIKKNGKDWCYFTAGTDYMLTDP</sequence>
<proteinExistence type="predicted"/>
<dbReference type="Pfam" id="PF23899">
    <property type="entry name" value="SU10_portal"/>
    <property type="match status" value="1"/>
</dbReference>
<feature type="compositionally biased region" description="Basic and acidic residues" evidence="1">
    <location>
        <begin position="278"/>
        <end position="288"/>
    </location>
</feature>
<feature type="region of interest" description="Disordered" evidence="1">
    <location>
        <begin position="261"/>
        <end position="288"/>
    </location>
</feature>
<reference evidence="2" key="1">
    <citation type="submission" date="2018-05" db="EMBL/GenBank/DDBJ databases">
        <authorList>
            <person name="Lanie J.A."/>
            <person name="Ng W.-L."/>
            <person name="Kazmierczak K.M."/>
            <person name="Andrzejewski T.M."/>
            <person name="Davidsen T.M."/>
            <person name="Wayne K.J."/>
            <person name="Tettelin H."/>
            <person name="Glass J.I."/>
            <person name="Rusch D."/>
            <person name="Podicherti R."/>
            <person name="Tsui H.-C.T."/>
            <person name="Winkler M.E."/>
        </authorList>
    </citation>
    <scope>NUCLEOTIDE SEQUENCE</scope>
</reference>
<evidence type="ECO:0000256" key="1">
    <source>
        <dbReference type="SAM" id="MobiDB-lite"/>
    </source>
</evidence>
<dbReference type="EMBL" id="UINC01086585">
    <property type="protein sequence ID" value="SVC35186.1"/>
    <property type="molecule type" value="Genomic_DNA"/>
</dbReference>
<accession>A0A382LEW7</accession>
<gene>
    <name evidence="2" type="ORF">METZ01_LOCUS288040</name>
</gene>